<keyword evidence="9" id="KW-1185">Reference proteome</keyword>
<name>A0A9P6GY36_9MICR</name>
<protein>
    <submittedName>
        <fullName evidence="8">Retrovirus-related Pol polyprotein from transposon 17.6</fullName>
    </submittedName>
</protein>
<keyword evidence="4" id="KW-0255">Endonuclease</keyword>
<dbReference type="PANTHER" id="PTHR37984">
    <property type="entry name" value="PROTEIN CBG26694"/>
    <property type="match status" value="1"/>
</dbReference>
<dbReference type="EMBL" id="SBJO01000950">
    <property type="protein sequence ID" value="KAF9752816.1"/>
    <property type="molecule type" value="Genomic_DNA"/>
</dbReference>
<evidence type="ECO:0000256" key="4">
    <source>
        <dbReference type="ARBA" id="ARBA00022759"/>
    </source>
</evidence>
<evidence type="ECO:0000256" key="5">
    <source>
        <dbReference type="ARBA" id="ARBA00022801"/>
    </source>
</evidence>
<evidence type="ECO:0000259" key="7">
    <source>
        <dbReference type="Pfam" id="PF17917"/>
    </source>
</evidence>
<dbReference type="PANTHER" id="PTHR37984:SF5">
    <property type="entry name" value="PROTEIN NYNRIN-LIKE"/>
    <property type="match status" value="1"/>
</dbReference>
<comment type="caution">
    <text evidence="8">The sequence shown here is derived from an EMBL/GenBank/DDBJ whole genome shotgun (WGS) entry which is preliminary data.</text>
</comment>
<evidence type="ECO:0000313" key="8">
    <source>
        <dbReference type="EMBL" id="KAF9752816.1"/>
    </source>
</evidence>
<keyword evidence="6" id="KW-0695">RNA-directed DNA polymerase</keyword>
<keyword evidence="2" id="KW-0548">Nucleotidyltransferase</keyword>
<dbReference type="SUPFAM" id="SSF56672">
    <property type="entry name" value="DNA/RNA polymerases"/>
    <property type="match status" value="1"/>
</dbReference>
<accession>A0A9P6GY36</accession>
<organism evidence="8 9">
    <name type="scientific">Nosema granulosis</name>
    <dbReference type="NCBI Taxonomy" id="83296"/>
    <lineage>
        <taxon>Eukaryota</taxon>
        <taxon>Fungi</taxon>
        <taxon>Fungi incertae sedis</taxon>
        <taxon>Microsporidia</taxon>
        <taxon>Nosematidae</taxon>
        <taxon>Nosema</taxon>
    </lineage>
</organism>
<dbReference type="AlphaFoldDB" id="A0A9P6GY36"/>
<evidence type="ECO:0000256" key="2">
    <source>
        <dbReference type="ARBA" id="ARBA00022695"/>
    </source>
</evidence>
<dbReference type="InterPro" id="IPR043502">
    <property type="entry name" value="DNA/RNA_pol_sf"/>
</dbReference>
<evidence type="ECO:0000256" key="6">
    <source>
        <dbReference type="ARBA" id="ARBA00022918"/>
    </source>
</evidence>
<feature type="domain" description="Reverse transcriptase RNase H-like" evidence="7">
    <location>
        <begin position="1"/>
        <end position="88"/>
    </location>
</feature>
<dbReference type="GO" id="GO:0004519">
    <property type="term" value="F:endonuclease activity"/>
    <property type="evidence" value="ECO:0007669"/>
    <property type="project" value="UniProtKB-KW"/>
</dbReference>
<evidence type="ECO:0000256" key="3">
    <source>
        <dbReference type="ARBA" id="ARBA00022722"/>
    </source>
</evidence>
<reference evidence="8 9" key="1">
    <citation type="journal article" date="2020" name="Genome Biol. Evol.">
        <title>Comparative genomics of strictly vertically transmitted, feminizing microsporidia endosymbionts of amphipod crustaceans.</title>
        <authorList>
            <person name="Cormier A."/>
            <person name="Chebbi M.A."/>
            <person name="Giraud I."/>
            <person name="Wattier R."/>
            <person name="Teixeira M."/>
            <person name="Gilbert C."/>
            <person name="Rigaud T."/>
            <person name="Cordaux R."/>
        </authorList>
    </citation>
    <scope>NUCLEOTIDE SEQUENCE [LARGE SCALE GENOMIC DNA]</scope>
    <source>
        <strain evidence="8 9">Ou3-Ou53</strain>
    </source>
</reference>
<keyword evidence="1" id="KW-0808">Transferase</keyword>
<dbReference type="InterPro" id="IPR050951">
    <property type="entry name" value="Retrovirus_Pol_polyprotein"/>
</dbReference>
<dbReference type="InterPro" id="IPR041373">
    <property type="entry name" value="RT_RNaseH"/>
</dbReference>
<dbReference type="Pfam" id="PF17917">
    <property type="entry name" value="RT_RNaseH"/>
    <property type="match status" value="1"/>
</dbReference>
<dbReference type="GO" id="GO:0016787">
    <property type="term" value="F:hydrolase activity"/>
    <property type="evidence" value="ECO:0007669"/>
    <property type="project" value="UniProtKB-KW"/>
</dbReference>
<keyword evidence="3" id="KW-0540">Nuclease</keyword>
<evidence type="ECO:0000313" key="9">
    <source>
        <dbReference type="Proteomes" id="UP000740883"/>
    </source>
</evidence>
<proteinExistence type="predicted"/>
<sequence length="184" mass="22009">MQENEKGEWVPVQWSSKKFTPTEVRYGISEKEMYAVFFLGEGVKNFECELRGRRFKIETDHKPLAEIRNMADFNNARINRWIEEIQEFDFEVEYRTPEKMIVADTLSRLYMSEVDNGKKEMIDARKEKQVEGKRAKHSKVVNGEEMWKFDNCEEKEILKDNDRVPIIKQYHEILGHRGKTSVYY</sequence>
<keyword evidence="5" id="KW-0378">Hydrolase</keyword>
<evidence type="ECO:0000256" key="1">
    <source>
        <dbReference type="ARBA" id="ARBA00022679"/>
    </source>
</evidence>
<dbReference type="OrthoDB" id="2194934at2759"/>
<dbReference type="Proteomes" id="UP000740883">
    <property type="component" value="Unassembled WGS sequence"/>
</dbReference>
<dbReference type="CDD" id="cd09274">
    <property type="entry name" value="RNase_HI_RT_Ty3"/>
    <property type="match status" value="1"/>
</dbReference>
<gene>
    <name evidence="8" type="primary">pol_150</name>
    <name evidence="8" type="ORF">NGRA_3376</name>
</gene>
<dbReference type="GO" id="GO:0003964">
    <property type="term" value="F:RNA-directed DNA polymerase activity"/>
    <property type="evidence" value="ECO:0007669"/>
    <property type="project" value="UniProtKB-KW"/>
</dbReference>